<evidence type="ECO:0000256" key="5">
    <source>
        <dbReference type="ARBA" id="ARBA00023098"/>
    </source>
</evidence>
<keyword evidence="8" id="KW-1185">Reference proteome</keyword>
<comment type="function">
    <text evidence="7">Putative phospholipase.</text>
</comment>
<evidence type="ECO:0000256" key="3">
    <source>
        <dbReference type="ARBA" id="ARBA00022801"/>
    </source>
</evidence>
<dbReference type="AlphaFoldDB" id="A0A915MA74"/>
<dbReference type="GO" id="GO:0005576">
    <property type="term" value="C:extracellular region"/>
    <property type="evidence" value="ECO:0007669"/>
    <property type="project" value="TreeGrafter"/>
</dbReference>
<evidence type="ECO:0000256" key="6">
    <source>
        <dbReference type="ARBA" id="ARBA00023180"/>
    </source>
</evidence>
<keyword evidence="2" id="KW-0732">Signal</keyword>
<evidence type="ECO:0000256" key="1">
    <source>
        <dbReference type="ARBA" id="ARBA00007835"/>
    </source>
</evidence>
<evidence type="ECO:0000313" key="8">
    <source>
        <dbReference type="Proteomes" id="UP000887561"/>
    </source>
</evidence>
<dbReference type="EC" id="3.1.1.-" evidence="7"/>
<dbReference type="PANTHER" id="PTHR12370:SF3">
    <property type="entry name" value="PHOSPHOLIPASE B-LIKE 2-RELATED"/>
    <property type="match status" value="1"/>
</dbReference>
<dbReference type="GO" id="GO:0009395">
    <property type="term" value="P:phospholipid catabolic process"/>
    <property type="evidence" value="ECO:0007669"/>
    <property type="project" value="TreeGrafter"/>
</dbReference>
<dbReference type="PANTHER" id="PTHR12370">
    <property type="entry name" value="PHOSPHOLIPASE B-RELATED"/>
    <property type="match status" value="1"/>
</dbReference>
<dbReference type="Proteomes" id="UP000887561">
    <property type="component" value="Unplaced"/>
</dbReference>
<comment type="similarity">
    <text evidence="1 7">Belongs to the phospholipase B-like family.</text>
</comment>
<evidence type="ECO:0000256" key="2">
    <source>
        <dbReference type="ARBA" id="ARBA00022729"/>
    </source>
</evidence>
<keyword evidence="6" id="KW-0325">Glycoprotein</keyword>
<proteinExistence type="inferred from homology"/>
<evidence type="ECO:0000313" key="9">
    <source>
        <dbReference type="WBParaSite" id="scaffold3383_cov153.g6527"/>
    </source>
</evidence>
<keyword evidence="4 7" id="KW-0442">Lipid degradation</keyword>
<name>A0A915MA74_MELJA</name>
<dbReference type="GO" id="GO:0004620">
    <property type="term" value="F:phospholipase activity"/>
    <property type="evidence" value="ECO:0007669"/>
    <property type="project" value="InterPro"/>
</dbReference>
<keyword evidence="3 7" id="KW-0378">Hydrolase</keyword>
<sequence length="191" mass="21962">MEGNTDDCSEECGFVSFLAPLANYSVTDDKNKIGITREIKVMSNPTTDLYWRHTYTQLTGIQDGYVSEKQLYFSRVRFAITPMLKIQMVGDFYDLDRVFKKPKANYASNNHCAGFIKVLEGNKDMSVNHNSGTYNNQWMARSEPLKSKFNMEKCDCVMQDVLLILSKINDAKKIEDKPRLLMPFDRGKVEL</sequence>
<reference evidence="9" key="1">
    <citation type="submission" date="2022-11" db="UniProtKB">
        <authorList>
            <consortium name="WormBaseParasite"/>
        </authorList>
    </citation>
    <scope>IDENTIFICATION</scope>
</reference>
<dbReference type="Gene3D" id="3.60.60.30">
    <property type="match status" value="1"/>
</dbReference>
<protein>
    <recommendedName>
        <fullName evidence="7">Phospholipase B-like</fullName>
        <ecNumber evidence="7">3.1.1.-</ecNumber>
    </recommendedName>
</protein>
<organism evidence="8 9">
    <name type="scientific">Meloidogyne javanica</name>
    <name type="common">Root-knot nematode worm</name>
    <dbReference type="NCBI Taxonomy" id="6303"/>
    <lineage>
        <taxon>Eukaryota</taxon>
        <taxon>Metazoa</taxon>
        <taxon>Ecdysozoa</taxon>
        <taxon>Nematoda</taxon>
        <taxon>Chromadorea</taxon>
        <taxon>Rhabditida</taxon>
        <taxon>Tylenchina</taxon>
        <taxon>Tylenchomorpha</taxon>
        <taxon>Tylenchoidea</taxon>
        <taxon>Meloidogynidae</taxon>
        <taxon>Meloidogyninae</taxon>
        <taxon>Meloidogyne</taxon>
        <taxon>Meloidogyne incognita group</taxon>
    </lineage>
</organism>
<keyword evidence="5 7" id="KW-0443">Lipid metabolism</keyword>
<evidence type="ECO:0000256" key="4">
    <source>
        <dbReference type="ARBA" id="ARBA00022963"/>
    </source>
</evidence>
<dbReference type="InterPro" id="IPR007000">
    <property type="entry name" value="PLipase_B-like"/>
</dbReference>
<evidence type="ECO:0000256" key="7">
    <source>
        <dbReference type="RuleBase" id="RU364138"/>
    </source>
</evidence>
<dbReference type="Pfam" id="PF04916">
    <property type="entry name" value="Phospholip_B"/>
    <property type="match status" value="1"/>
</dbReference>
<dbReference type="WBParaSite" id="scaffold3383_cov153.g6527">
    <property type="protein sequence ID" value="scaffold3383_cov153.g6527"/>
    <property type="gene ID" value="scaffold3383_cov153.g6527"/>
</dbReference>
<accession>A0A915MA74</accession>